<dbReference type="GO" id="GO:0006270">
    <property type="term" value="P:DNA replication initiation"/>
    <property type="evidence" value="ECO:0007669"/>
    <property type="project" value="InterPro"/>
</dbReference>
<protein>
    <submittedName>
        <fullName evidence="3">Replication initiation protein</fullName>
    </submittedName>
</protein>
<comment type="caution">
    <text evidence="3">The sequence shown here is derived from an EMBL/GenBank/DDBJ whole genome shotgun (WGS) entry which is preliminary data.</text>
</comment>
<evidence type="ECO:0000313" key="3">
    <source>
        <dbReference type="EMBL" id="SAL77611.1"/>
    </source>
</evidence>
<dbReference type="InterPro" id="IPR036388">
    <property type="entry name" value="WH-like_DNA-bd_sf"/>
</dbReference>
<sequence>MKQSTKHSENTKDTSTLLSGPAAELIESMAIELGASPDEILEADGRLRGTVAMSRALVNAQHGLSLNEKRLMMTALRSIDSRKSPYQHGKADGYVSVRIKADEFAAVAALAPRGGEKQAAAAYQGMKDACASLLERKLSYVDGKKRVQLRWVWKATYHDGEAWAEICFSPDLTPHIFLLQRRFVSYQLEFARGLQSIYSWRLLELLMREKDRGILFITLDDLRTALEIPETYRFADIKRRVVEMAVSELNEKADLIIDWKGIKRGRAVYSLEFTFVENPQRRLSLETDA</sequence>
<organism evidence="3 4">
    <name type="scientific">Caballeronia choica</name>
    <dbReference type="NCBI Taxonomy" id="326476"/>
    <lineage>
        <taxon>Bacteria</taxon>
        <taxon>Pseudomonadati</taxon>
        <taxon>Pseudomonadota</taxon>
        <taxon>Betaproteobacteria</taxon>
        <taxon>Burkholderiales</taxon>
        <taxon>Burkholderiaceae</taxon>
        <taxon>Caballeronia</taxon>
    </lineage>
</organism>
<dbReference type="InterPro" id="IPR000525">
    <property type="entry name" value="Initiator_Rep_WH1"/>
</dbReference>
<feature type="domain" description="Initiator Rep protein WH1" evidence="2">
    <location>
        <begin position="51"/>
        <end position="207"/>
    </location>
</feature>
<accession>A0A158KAX6</accession>
<dbReference type="RefSeq" id="WP_235028511.1">
    <property type="nucleotide sequence ID" value="NZ_FCON02000073.1"/>
</dbReference>
<dbReference type="Pfam" id="PF21205">
    <property type="entry name" value="Rep3_C"/>
    <property type="match status" value="1"/>
</dbReference>
<keyword evidence="4" id="KW-1185">Reference proteome</keyword>
<dbReference type="AlphaFoldDB" id="A0A158KAX6"/>
<dbReference type="InterPro" id="IPR036390">
    <property type="entry name" value="WH_DNA-bd_sf"/>
</dbReference>
<evidence type="ECO:0000256" key="1">
    <source>
        <dbReference type="ARBA" id="ARBA00038283"/>
    </source>
</evidence>
<dbReference type="EMBL" id="FCON02000073">
    <property type="protein sequence ID" value="SAL77611.1"/>
    <property type="molecule type" value="Genomic_DNA"/>
</dbReference>
<dbReference type="GO" id="GO:0003887">
    <property type="term" value="F:DNA-directed DNA polymerase activity"/>
    <property type="evidence" value="ECO:0007669"/>
    <property type="project" value="InterPro"/>
</dbReference>
<dbReference type="SUPFAM" id="SSF46785">
    <property type="entry name" value="Winged helix' DNA-binding domain"/>
    <property type="match status" value="2"/>
</dbReference>
<gene>
    <name evidence="3" type="primary">repE_1</name>
    <name evidence="3" type="ORF">AWB68_05237</name>
</gene>
<proteinExistence type="inferred from homology"/>
<comment type="similarity">
    <text evidence="1">Belongs to the initiator RepB protein family.</text>
</comment>
<dbReference type="Pfam" id="PF01051">
    <property type="entry name" value="Rep3_N"/>
    <property type="match status" value="1"/>
</dbReference>
<evidence type="ECO:0000259" key="2">
    <source>
        <dbReference type="Pfam" id="PF01051"/>
    </source>
</evidence>
<reference evidence="3" key="1">
    <citation type="submission" date="2016-01" db="EMBL/GenBank/DDBJ databases">
        <authorList>
            <person name="Peeters C."/>
        </authorList>
    </citation>
    <scope>NUCLEOTIDE SEQUENCE [LARGE SCALE GENOMIC DNA]</scope>
    <source>
        <strain evidence="3">LMG 22940</strain>
    </source>
</reference>
<dbReference type="Gene3D" id="1.10.10.10">
    <property type="entry name" value="Winged helix-like DNA-binding domain superfamily/Winged helix DNA-binding domain"/>
    <property type="match status" value="2"/>
</dbReference>
<name>A0A158KAX6_9BURK</name>
<evidence type="ECO:0000313" key="4">
    <source>
        <dbReference type="Proteomes" id="UP000054770"/>
    </source>
</evidence>
<dbReference type="Proteomes" id="UP000054770">
    <property type="component" value="Unassembled WGS sequence"/>
</dbReference>